<keyword evidence="1" id="KW-0732">Signal</keyword>
<dbReference type="Proteomes" id="UP001194729">
    <property type="component" value="Unassembled WGS sequence"/>
</dbReference>
<organism evidence="2 3">
    <name type="scientific">Nonlabens mediterrranea</name>
    <dbReference type="NCBI Taxonomy" id="1419947"/>
    <lineage>
        <taxon>Bacteria</taxon>
        <taxon>Pseudomonadati</taxon>
        <taxon>Bacteroidota</taxon>
        <taxon>Flavobacteriia</taxon>
        <taxon>Flavobacteriales</taxon>
        <taxon>Flavobacteriaceae</taxon>
        <taxon>Nonlabens</taxon>
    </lineage>
</organism>
<evidence type="ECO:0000256" key="1">
    <source>
        <dbReference type="SAM" id="SignalP"/>
    </source>
</evidence>
<sequence>MGVFTLFNYFFKVAFQKSNLRFFSLVLLVFFGFTQAAVAQCDITGISTSMISVCNDNGTTPDSSDDTFTADITIVFNAAPASGDLVLSGDSGAQSVDVSTFAPGVMSYTFPAVSMSADGTSIDITASFIGDTSATPCTFTFNESSAGLAPASCSPNCTISSIQTSNSSTCNDNGTPDNSLDDFFTADITITFSNPPSTGTLDVTGDNIVPASVAVAGFASGAVSYTFTSIDMRADGGPIDLTADFSDNSCPLNNTNAGQAPDSCSPDCLITNIQTANTSTCNNNGTPQDPSDDYFTTDVIITFSNPPLTGTLDLTGGNVNPVTTSVSGFNNMTTSHTFTSVRMNADGNDFDFTASFSDNTCPLTIMNLGTAPSSCSTECLITNIVTTPTTGCDNNGTPQDSTDDTFLADIEVTFSNPPTSGTLDISGDAIIMTGSSNFPPGSTSYTFTNVQMDADGTPIGLTASFSASLCPFTSSTTGTAPGSCSMDCVINSVELVPNSVSICDNGGTFGDTTDDTFTYQLLVTYDFPPSSGELQINNGALGAIAVSSLDSSTSHTFTVT</sequence>
<feature type="signal peptide" evidence="1">
    <location>
        <begin position="1"/>
        <end position="39"/>
    </location>
</feature>
<evidence type="ECO:0000313" key="2">
    <source>
        <dbReference type="EMBL" id="MBF4985883.1"/>
    </source>
</evidence>
<evidence type="ECO:0000313" key="3">
    <source>
        <dbReference type="Proteomes" id="UP001194729"/>
    </source>
</evidence>
<dbReference type="EMBL" id="JADKYU010000880">
    <property type="protein sequence ID" value="MBF4985883.1"/>
    <property type="molecule type" value="Genomic_DNA"/>
</dbReference>
<evidence type="ECO:0008006" key="4">
    <source>
        <dbReference type="Google" id="ProtNLM"/>
    </source>
</evidence>
<feature type="chain" id="PRO_5046265688" description="HYR domain-containing protein" evidence="1">
    <location>
        <begin position="40"/>
        <end position="560"/>
    </location>
</feature>
<name>A0ABS0AAS9_9FLAO</name>
<keyword evidence="3" id="KW-1185">Reference proteome</keyword>
<gene>
    <name evidence="2" type="ORF">FNJ87_16640</name>
</gene>
<reference evidence="2 3" key="1">
    <citation type="submission" date="2020-11" db="EMBL/GenBank/DDBJ databases">
        <title>P. mediterranea TC4 genome.</title>
        <authorList>
            <person name="Molmeret M."/>
        </authorList>
    </citation>
    <scope>NUCLEOTIDE SEQUENCE [LARGE SCALE GENOMIC DNA]</scope>
    <source>
        <strain evidence="2 3">TC4</strain>
    </source>
</reference>
<protein>
    <recommendedName>
        <fullName evidence="4">HYR domain-containing protein</fullName>
    </recommendedName>
</protein>
<feature type="non-terminal residue" evidence="2">
    <location>
        <position position="560"/>
    </location>
</feature>
<proteinExistence type="predicted"/>
<comment type="caution">
    <text evidence="2">The sequence shown here is derived from an EMBL/GenBank/DDBJ whole genome shotgun (WGS) entry which is preliminary data.</text>
</comment>
<accession>A0ABS0AAS9</accession>